<sequence>MNTTFEDLLRQFRELGKTRKSERDKGASFEVFCVKLLRAWDRFNNFERVDLWSDWGFKESDCGIDIVAKTNSGKYIAVQCKCYDEETKLDLNRISTFIASANRSFDTDKDKVSFAELILIDTAKDLTDTAQNALSNQEKPTIRIDYIQIAEANIDWGRFEREQEISFSPKKQLRQHQIEAIEAITKQFKIADRTKLVMACGTGKTLASIRLFDKMLKKGEAAVFFAPSIALVAQTLKESFEQSELKFRGFVVCSDAKVGSNDNEDIKAYELPIAPTTNPIRLKEFIRTDLDKNERVIIFSTYQSIDVVIEAQRLLNKDFSLIVCDEAHRTAGFKITPKDEAQAKLESVFQKVHSNDNIKANKRLYMSATPKIFSDNAKSKAKKDVEVELYSMDDESIFGSTAYQLDFAKALALGLLTEYKVLITIINQDEVVAVTNQLSKAKKEGYVNLHINGKEVPIDVELIGKVIATYKSIMKNDVYTIDSQGNKEQLSEDTTKIMRRAIAFNNSIKASQTRQSVFKPAIDLYNDLVKNETQSIDVDHIDGTMNQTIKNQKLAWLKDKDQQIRILSNARCLTEGVDVPALDAVVFFDARDSMVDIVQAVGRVMRKAEGKDYGYIILPIMLENKKEAEYDKILDSDKFKLVWKVLKAIRSHDSSLVSEVEFVKKIKLNVVTDIITSERSQTHNSTDGIEADMLDQKADPNKPKEYTQEDLFTAIYLEDLAKSMYAIIPNKLGDREYWKSFAKNVAKIVPALENRIKELLKSEASIQKEFAKFLQALRTNINASIKEQDATAMLVQHIITRPIFEAIFPDGEFKIKNAVSKSMEKVYEKLQKCALSDETTSLSSLYKSIGENAEYAKSDKEKQEIIKNLYDNFFNSAFKKESEKLGIVYTPIEVVDFIIHSVNHALKKYFGKELKDKNVNILDGFTGTGTFIVRLIQSGLLNGNLEYKYKNELHANEITLLAYYIANLNIAAAYHHQLGQANSESYLMPPKLLLTDTFQLSETKDTFIEYEYFKENKEGIQAQRDTDIDIIIGNPPYSAGQNSANDNNKNIEYPLLFRRIKKTYAQVGKAVNQKSLYDTY</sequence>
<gene>
    <name evidence="4" type="primary">Hac prophage I orf3</name>
    <name evidence="4" type="ordered locus">Hac_1336</name>
</gene>
<dbReference type="GeneID" id="31758655"/>
<dbReference type="InterPro" id="IPR050742">
    <property type="entry name" value="Helicase_Restrict-Modif_Enz"/>
</dbReference>
<dbReference type="PANTHER" id="PTHR47396:SF1">
    <property type="entry name" value="ATP-DEPENDENT HELICASE IRC3-RELATED"/>
    <property type="match status" value="1"/>
</dbReference>
<dbReference type="RefSeq" id="WP_011578165.1">
    <property type="nucleotide sequence ID" value="NC_008229.1"/>
</dbReference>
<evidence type="ECO:0000259" key="3">
    <source>
        <dbReference type="PROSITE" id="PS51194"/>
    </source>
</evidence>
<dbReference type="Pfam" id="PF13156">
    <property type="entry name" value="Mrr_cat_2"/>
    <property type="match status" value="1"/>
</dbReference>
<dbReference type="Gene3D" id="3.40.50.150">
    <property type="entry name" value="Vaccinia Virus protein VP39"/>
    <property type="match status" value="1"/>
</dbReference>
<dbReference type="InterPro" id="IPR011335">
    <property type="entry name" value="Restrct_endonuc-II-like"/>
</dbReference>
<feature type="compositionally biased region" description="Basic and acidic residues" evidence="1">
    <location>
        <begin position="694"/>
        <end position="704"/>
    </location>
</feature>
<dbReference type="GO" id="GO:0003677">
    <property type="term" value="F:DNA binding"/>
    <property type="evidence" value="ECO:0007669"/>
    <property type="project" value="InterPro"/>
</dbReference>
<dbReference type="InterPro" id="IPR006935">
    <property type="entry name" value="Helicase/UvrB_N"/>
</dbReference>
<keyword evidence="4" id="KW-0547">Nucleotide-binding</keyword>
<dbReference type="Gene3D" id="3.40.50.300">
    <property type="entry name" value="P-loop containing nucleotide triphosphate hydrolases"/>
    <property type="match status" value="2"/>
</dbReference>
<feature type="region of interest" description="Disordered" evidence="1">
    <location>
        <begin position="681"/>
        <end position="704"/>
    </location>
</feature>
<keyword evidence="4" id="KW-0347">Helicase</keyword>
<evidence type="ECO:0000256" key="1">
    <source>
        <dbReference type="SAM" id="MobiDB-lite"/>
    </source>
</evidence>
<dbReference type="eggNOG" id="COG0286">
    <property type="taxonomic scope" value="Bacteria"/>
</dbReference>
<dbReference type="GO" id="GO:0005524">
    <property type="term" value="F:ATP binding"/>
    <property type="evidence" value="ECO:0007669"/>
    <property type="project" value="InterPro"/>
</dbReference>
<dbReference type="SUPFAM" id="SSF52980">
    <property type="entry name" value="Restriction endonuclease-like"/>
    <property type="match status" value="1"/>
</dbReference>
<keyword evidence="4" id="KW-0067">ATP-binding</keyword>
<dbReference type="InterPro" id="IPR039442">
    <property type="entry name" value="Mrr-like_dom"/>
</dbReference>
<dbReference type="InterPro" id="IPR011856">
    <property type="entry name" value="tRNA_endonuc-like_dom_sf"/>
</dbReference>
<reference evidence="4 5" key="1">
    <citation type="journal article" date="2006" name="PLoS Genet.">
        <title>Who ate whom? Adaptive Helicobacter genomic changes that accompanied a host jump from early humans to large felines.</title>
        <authorList>
            <person name="Eppinger M."/>
            <person name="Baar C."/>
            <person name="Linz B."/>
            <person name="Raddatz G."/>
            <person name="Lanz C."/>
            <person name="Keller H."/>
            <person name="Morelli G."/>
            <person name="Gressmann H."/>
            <person name="Achtman M."/>
            <person name="Schuster S.C."/>
        </authorList>
    </citation>
    <scope>NUCLEOTIDE SEQUENCE [LARGE SCALE GENOMIC DNA]</scope>
    <source>
        <strain evidence="4 5">Sheeba</strain>
    </source>
</reference>
<feature type="domain" description="Helicase C-terminal" evidence="3">
    <location>
        <begin position="489"/>
        <end position="650"/>
    </location>
</feature>
<dbReference type="PROSITE" id="PS51194">
    <property type="entry name" value="HELICASE_CTER"/>
    <property type="match status" value="1"/>
</dbReference>
<dbReference type="Pfam" id="PF00271">
    <property type="entry name" value="Helicase_C"/>
    <property type="match status" value="1"/>
</dbReference>
<dbReference type="SMART" id="SM00490">
    <property type="entry name" value="HELICc"/>
    <property type="match status" value="1"/>
</dbReference>
<dbReference type="GO" id="GO:0008168">
    <property type="term" value="F:methyltransferase activity"/>
    <property type="evidence" value="ECO:0007669"/>
    <property type="project" value="InterPro"/>
</dbReference>
<dbReference type="Gene3D" id="3.40.1350.10">
    <property type="match status" value="1"/>
</dbReference>
<dbReference type="PANTHER" id="PTHR47396">
    <property type="entry name" value="TYPE I RESTRICTION ENZYME ECOKI R PROTEIN"/>
    <property type="match status" value="1"/>
</dbReference>
<dbReference type="SUPFAM" id="SSF52540">
    <property type="entry name" value="P-loop containing nucleoside triphosphate hydrolases"/>
    <property type="match status" value="1"/>
</dbReference>
<dbReference type="InterPro" id="IPR053980">
    <property type="entry name" value="ISP_coupler"/>
</dbReference>
<dbReference type="STRING" id="382638.Hac_1336"/>
<evidence type="ECO:0000259" key="2">
    <source>
        <dbReference type="PROSITE" id="PS51192"/>
    </source>
</evidence>
<dbReference type="InterPro" id="IPR027417">
    <property type="entry name" value="P-loop_NTPase"/>
</dbReference>
<dbReference type="Pfam" id="PF04851">
    <property type="entry name" value="ResIII"/>
    <property type="match status" value="1"/>
</dbReference>
<dbReference type="InterPro" id="IPR014001">
    <property type="entry name" value="Helicase_ATP-bd"/>
</dbReference>
<dbReference type="Proteomes" id="UP000000775">
    <property type="component" value="Chromosome"/>
</dbReference>
<proteinExistence type="predicted"/>
<dbReference type="GO" id="GO:0032259">
    <property type="term" value="P:methylation"/>
    <property type="evidence" value="ECO:0007669"/>
    <property type="project" value="InterPro"/>
</dbReference>
<evidence type="ECO:0000313" key="4">
    <source>
        <dbReference type="EMBL" id="CAK00075.1"/>
    </source>
</evidence>
<dbReference type="PROSITE" id="PS51192">
    <property type="entry name" value="HELICASE_ATP_BIND_1"/>
    <property type="match status" value="1"/>
</dbReference>
<feature type="domain" description="Helicase ATP-binding" evidence="2">
    <location>
        <begin position="185"/>
        <end position="388"/>
    </location>
</feature>
<dbReference type="EMBL" id="AM260522">
    <property type="protein sequence ID" value="CAK00075.1"/>
    <property type="molecule type" value="Genomic_DNA"/>
</dbReference>
<dbReference type="GO" id="GO:0005829">
    <property type="term" value="C:cytosol"/>
    <property type="evidence" value="ECO:0007669"/>
    <property type="project" value="TreeGrafter"/>
</dbReference>
<dbReference type="GO" id="GO:0016787">
    <property type="term" value="F:hydrolase activity"/>
    <property type="evidence" value="ECO:0007669"/>
    <property type="project" value="InterPro"/>
</dbReference>
<dbReference type="CDD" id="cd18785">
    <property type="entry name" value="SF2_C"/>
    <property type="match status" value="1"/>
</dbReference>
<dbReference type="PRINTS" id="PR00507">
    <property type="entry name" value="N12N6MTFRASE"/>
</dbReference>
<keyword evidence="5" id="KW-1185">Reference proteome</keyword>
<organism evidence="4 5">
    <name type="scientific">Helicobacter acinonychis (strain Sheeba)</name>
    <dbReference type="NCBI Taxonomy" id="382638"/>
    <lineage>
        <taxon>Bacteria</taxon>
        <taxon>Pseudomonadati</taxon>
        <taxon>Campylobacterota</taxon>
        <taxon>Epsilonproteobacteria</taxon>
        <taxon>Campylobacterales</taxon>
        <taxon>Helicobacteraceae</taxon>
        <taxon>Helicobacter</taxon>
    </lineage>
</organism>
<dbReference type="InterPro" id="IPR001650">
    <property type="entry name" value="Helicase_C-like"/>
</dbReference>
<dbReference type="SUPFAM" id="SSF53335">
    <property type="entry name" value="S-adenosyl-L-methionine-dependent methyltransferases"/>
    <property type="match status" value="1"/>
</dbReference>
<dbReference type="PROSITE" id="PS00092">
    <property type="entry name" value="N6_MTASE"/>
    <property type="match status" value="1"/>
</dbReference>
<dbReference type="SMART" id="SM00487">
    <property type="entry name" value="DEXDc"/>
    <property type="match status" value="1"/>
</dbReference>
<dbReference type="KEGG" id="hac:Hac_1336"/>
<evidence type="ECO:0000313" key="5">
    <source>
        <dbReference type="Proteomes" id="UP000000775"/>
    </source>
</evidence>
<protein>
    <submittedName>
        <fullName evidence="4">Helicase</fullName>
    </submittedName>
</protein>
<dbReference type="HOGENOM" id="CLU_002151_0_0_7"/>
<dbReference type="InterPro" id="IPR029063">
    <property type="entry name" value="SAM-dependent_MTases_sf"/>
</dbReference>
<dbReference type="GO" id="GO:0004386">
    <property type="term" value="F:helicase activity"/>
    <property type="evidence" value="ECO:0007669"/>
    <property type="project" value="UniProtKB-KW"/>
</dbReference>
<dbReference type="InterPro" id="IPR002052">
    <property type="entry name" value="DNA_methylase_N6_adenine_CS"/>
</dbReference>
<accession>Q17WA1</accession>
<dbReference type="AlphaFoldDB" id="Q17WA1"/>
<dbReference type="OrthoDB" id="9804086at2"/>
<dbReference type="REBASE" id="13266">
    <property type="entry name" value="HacSORF1335P"/>
</dbReference>
<dbReference type="Pfam" id="PF22240">
    <property type="entry name" value="ISP_coupler"/>
    <property type="match status" value="1"/>
</dbReference>
<dbReference type="eggNOG" id="COG4889">
    <property type="taxonomic scope" value="Bacteria"/>
</dbReference>
<keyword evidence="4" id="KW-0378">Hydrolase</keyword>
<name>Q17WA1_HELAH</name>